<dbReference type="SUPFAM" id="SSF46689">
    <property type="entry name" value="Homeodomain-like"/>
    <property type="match status" value="1"/>
</dbReference>
<evidence type="ECO:0000313" key="5">
    <source>
        <dbReference type="EMBL" id="QTX03589.1"/>
    </source>
</evidence>
<feature type="domain" description="HTH araC/xylS-type" evidence="4">
    <location>
        <begin position="202"/>
        <end position="304"/>
    </location>
</feature>
<dbReference type="InterPro" id="IPR050204">
    <property type="entry name" value="AraC_XylS_family_regulators"/>
</dbReference>
<evidence type="ECO:0000256" key="1">
    <source>
        <dbReference type="ARBA" id="ARBA00023015"/>
    </source>
</evidence>
<gene>
    <name evidence="5" type="ORF">G127AT_09545</name>
</gene>
<proteinExistence type="predicted"/>
<dbReference type="PROSITE" id="PS00041">
    <property type="entry name" value="HTH_ARAC_FAMILY_1"/>
    <property type="match status" value="1"/>
</dbReference>
<dbReference type="PROSITE" id="PS01124">
    <property type="entry name" value="HTH_ARAC_FAMILY_2"/>
    <property type="match status" value="1"/>
</dbReference>
<dbReference type="Proteomes" id="UP000671914">
    <property type="component" value="Chromosome"/>
</dbReference>
<dbReference type="InterPro" id="IPR035418">
    <property type="entry name" value="AraC-bd_2"/>
</dbReference>
<organism evidence="5 6">
    <name type="scientific">Agromyces archimandritae</name>
    <dbReference type="NCBI Taxonomy" id="2781962"/>
    <lineage>
        <taxon>Bacteria</taxon>
        <taxon>Bacillati</taxon>
        <taxon>Actinomycetota</taxon>
        <taxon>Actinomycetes</taxon>
        <taxon>Micrococcales</taxon>
        <taxon>Microbacteriaceae</taxon>
        <taxon>Agromyces</taxon>
    </lineage>
</organism>
<dbReference type="EMBL" id="CP071696">
    <property type="protein sequence ID" value="QTX03589.1"/>
    <property type="molecule type" value="Genomic_DNA"/>
</dbReference>
<dbReference type="PANTHER" id="PTHR46796:SF6">
    <property type="entry name" value="ARAC SUBFAMILY"/>
    <property type="match status" value="1"/>
</dbReference>
<dbReference type="AlphaFoldDB" id="A0A975IMW0"/>
<dbReference type="InterPro" id="IPR018060">
    <property type="entry name" value="HTH_AraC"/>
</dbReference>
<dbReference type="InterPro" id="IPR018062">
    <property type="entry name" value="HTH_AraC-typ_CS"/>
</dbReference>
<dbReference type="PANTHER" id="PTHR46796">
    <property type="entry name" value="HTH-TYPE TRANSCRIPTIONAL ACTIVATOR RHAS-RELATED"/>
    <property type="match status" value="1"/>
</dbReference>
<dbReference type="Pfam" id="PF14525">
    <property type="entry name" value="AraC_binding_2"/>
    <property type="match status" value="1"/>
</dbReference>
<dbReference type="Pfam" id="PF12833">
    <property type="entry name" value="HTH_18"/>
    <property type="match status" value="1"/>
</dbReference>
<dbReference type="GO" id="GO:0003700">
    <property type="term" value="F:DNA-binding transcription factor activity"/>
    <property type="evidence" value="ECO:0007669"/>
    <property type="project" value="InterPro"/>
</dbReference>
<evidence type="ECO:0000256" key="3">
    <source>
        <dbReference type="ARBA" id="ARBA00023163"/>
    </source>
</evidence>
<dbReference type="KEGG" id="aarc:G127AT_09545"/>
<dbReference type="RefSeq" id="WP_210896332.1">
    <property type="nucleotide sequence ID" value="NZ_CP071696.1"/>
</dbReference>
<keyword evidence="3" id="KW-0804">Transcription</keyword>
<keyword evidence="1" id="KW-0805">Transcription regulation</keyword>
<reference evidence="5" key="1">
    <citation type="submission" date="2021-03" db="EMBL/GenBank/DDBJ databases">
        <title>Agromyces archimandritus sp. nov., isolated from the cockroach Archimandrita tessellata.</title>
        <authorList>
            <person name="Guzman J."/>
            <person name="Ortuzar M."/>
            <person name="Poehlein A."/>
            <person name="Daniel R."/>
            <person name="Trujillo M."/>
            <person name="Vilcinskas A."/>
        </authorList>
    </citation>
    <scope>NUCLEOTIDE SEQUENCE</scope>
    <source>
        <strain evidence="5">G127AT</strain>
    </source>
</reference>
<evidence type="ECO:0000313" key="6">
    <source>
        <dbReference type="Proteomes" id="UP000671914"/>
    </source>
</evidence>
<dbReference type="InterPro" id="IPR020449">
    <property type="entry name" value="Tscrpt_reg_AraC-type_HTH"/>
</dbReference>
<evidence type="ECO:0000256" key="2">
    <source>
        <dbReference type="ARBA" id="ARBA00023125"/>
    </source>
</evidence>
<name>A0A975IMW0_9MICO</name>
<dbReference type="GO" id="GO:0043565">
    <property type="term" value="F:sequence-specific DNA binding"/>
    <property type="evidence" value="ECO:0007669"/>
    <property type="project" value="InterPro"/>
</dbReference>
<protein>
    <submittedName>
        <fullName evidence="5">AraC family transcriptional regulator</fullName>
    </submittedName>
</protein>
<keyword evidence="2" id="KW-0238">DNA-binding</keyword>
<sequence>MDVLEVQTADDWEDIVSRLFVPLSCLSFEDRFYGRMAHLQLDDRLAIASVTTAGTSAERTARTASHADSDDLHLSLQVNSTGIVSQNERRVRVSPGSVTTYATDEAYHLDYSAPAQRQLIVQVSRSSLGIPNRLIDDSCRRLLVPSNASTRTLFTYASALQDRAPLATATGLDELAETTRDLAATMIRSSFTASGVMPQTSAGLLATIEDHLRHHATDAGLSLEAVAHRHYISRRKLYLLFERVGTTPADYLRRHRLGLARTLLAAGSIPVGEVAFRAGFSDPTTFARAFRREYGCTPREFRGGGAA</sequence>
<accession>A0A975IMW0</accession>
<dbReference type="InterPro" id="IPR009057">
    <property type="entry name" value="Homeodomain-like_sf"/>
</dbReference>
<dbReference type="PRINTS" id="PR00032">
    <property type="entry name" value="HTHARAC"/>
</dbReference>
<keyword evidence="6" id="KW-1185">Reference proteome</keyword>
<evidence type="ECO:0000259" key="4">
    <source>
        <dbReference type="PROSITE" id="PS01124"/>
    </source>
</evidence>
<dbReference type="Gene3D" id="1.10.10.60">
    <property type="entry name" value="Homeodomain-like"/>
    <property type="match status" value="1"/>
</dbReference>
<dbReference type="SMART" id="SM00342">
    <property type="entry name" value="HTH_ARAC"/>
    <property type="match status" value="1"/>
</dbReference>